<dbReference type="AlphaFoldDB" id="A0A085BM96"/>
<organism evidence="1 2">
    <name type="scientific">Epilithonimonas lactis</name>
    <dbReference type="NCBI Taxonomy" id="421072"/>
    <lineage>
        <taxon>Bacteria</taxon>
        <taxon>Pseudomonadati</taxon>
        <taxon>Bacteroidota</taxon>
        <taxon>Flavobacteriia</taxon>
        <taxon>Flavobacteriales</taxon>
        <taxon>Weeksellaceae</taxon>
        <taxon>Chryseobacterium group</taxon>
        <taxon>Epilithonimonas</taxon>
    </lineage>
</organism>
<protein>
    <submittedName>
        <fullName evidence="1">Uncharacterized protein</fullName>
    </submittedName>
</protein>
<sequence>MAGVCPSPDCSGILFFCVGLKKALAKKDTAESGIKLLKKRFRGNVLSLEYCAIKNPKSYDSGF</sequence>
<comment type="caution">
    <text evidence="1">The sequence shown here is derived from an EMBL/GenBank/DDBJ whole genome shotgun (WGS) entry which is preliminary data.</text>
</comment>
<gene>
    <name evidence="1" type="ORF">IO89_03150</name>
</gene>
<dbReference type="Proteomes" id="UP000028623">
    <property type="component" value="Unassembled WGS sequence"/>
</dbReference>
<accession>A0A085BM96</accession>
<evidence type="ECO:0000313" key="2">
    <source>
        <dbReference type="Proteomes" id="UP000028623"/>
    </source>
</evidence>
<proteinExistence type="predicted"/>
<evidence type="ECO:0000313" key="1">
    <source>
        <dbReference type="EMBL" id="KFC23591.1"/>
    </source>
</evidence>
<dbReference type="EMBL" id="JPLY01000001">
    <property type="protein sequence ID" value="KFC23591.1"/>
    <property type="molecule type" value="Genomic_DNA"/>
</dbReference>
<name>A0A085BM96_9FLAO</name>
<keyword evidence="2" id="KW-1185">Reference proteome</keyword>
<reference evidence="1 2" key="1">
    <citation type="submission" date="2014-07" db="EMBL/GenBank/DDBJ databases">
        <title>Epilithonimonas lactis LMG 22401 Genome.</title>
        <authorList>
            <person name="Pipes S.E."/>
            <person name="Stropko S.J."/>
        </authorList>
    </citation>
    <scope>NUCLEOTIDE SEQUENCE [LARGE SCALE GENOMIC DNA]</scope>
    <source>
        <strain evidence="1 2">LMG 24401</strain>
    </source>
</reference>